<feature type="transmembrane region" description="Helical" evidence="1">
    <location>
        <begin position="50"/>
        <end position="70"/>
    </location>
</feature>
<dbReference type="EMBL" id="LAZR01004583">
    <property type="protein sequence ID" value="KKN07312.1"/>
    <property type="molecule type" value="Genomic_DNA"/>
</dbReference>
<proteinExistence type="predicted"/>
<name>A0A0F9N661_9ZZZZ</name>
<organism evidence="2">
    <name type="scientific">marine sediment metagenome</name>
    <dbReference type="NCBI Taxonomy" id="412755"/>
    <lineage>
        <taxon>unclassified sequences</taxon>
        <taxon>metagenomes</taxon>
        <taxon>ecological metagenomes</taxon>
    </lineage>
</organism>
<keyword evidence="1" id="KW-0812">Transmembrane</keyword>
<evidence type="ECO:0000256" key="1">
    <source>
        <dbReference type="SAM" id="Phobius"/>
    </source>
</evidence>
<feature type="transmembrane region" description="Helical" evidence="1">
    <location>
        <begin position="12"/>
        <end position="30"/>
    </location>
</feature>
<protein>
    <submittedName>
        <fullName evidence="2">Uncharacterized protein</fullName>
    </submittedName>
</protein>
<evidence type="ECO:0000313" key="2">
    <source>
        <dbReference type="EMBL" id="KKN07312.1"/>
    </source>
</evidence>
<sequence length="74" mass="8377">MQLIDFDFSFFQDLAMGIVMTFVNIIFDINNDSSLIMIAFNLLPIVGNNSLPLATWVIIMGSFGIFVAHYRGWV</sequence>
<reference evidence="2" key="1">
    <citation type="journal article" date="2015" name="Nature">
        <title>Complex archaea that bridge the gap between prokaryotes and eukaryotes.</title>
        <authorList>
            <person name="Spang A."/>
            <person name="Saw J.H."/>
            <person name="Jorgensen S.L."/>
            <person name="Zaremba-Niedzwiedzka K."/>
            <person name="Martijn J."/>
            <person name="Lind A.E."/>
            <person name="van Eijk R."/>
            <person name="Schleper C."/>
            <person name="Guy L."/>
            <person name="Ettema T.J."/>
        </authorList>
    </citation>
    <scope>NUCLEOTIDE SEQUENCE</scope>
</reference>
<accession>A0A0F9N661</accession>
<comment type="caution">
    <text evidence="2">The sequence shown here is derived from an EMBL/GenBank/DDBJ whole genome shotgun (WGS) entry which is preliminary data.</text>
</comment>
<gene>
    <name evidence="2" type="ORF">LCGC14_1068290</name>
</gene>
<dbReference type="AlphaFoldDB" id="A0A0F9N661"/>
<keyword evidence="1" id="KW-0472">Membrane</keyword>
<keyword evidence="1" id="KW-1133">Transmembrane helix</keyword>